<evidence type="ECO:0000256" key="1">
    <source>
        <dbReference type="SAM" id="Coils"/>
    </source>
</evidence>
<name>A0A2U9IED4_9CREN</name>
<dbReference type="EMBL" id="CP029289">
    <property type="protein sequence ID" value="AWR94350.1"/>
    <property type="molecule type" value="Genomic_DNA"/>
</dbReference>
<dbReference type="PANTHER" id="PTHR40707:SF1">
    <property type="entry name" value="DUF460 DOMAIN-CONTAINING PROTEIN"/>
    <property type="match status" value="1"/>
</dbReference>
<dbReference type="PANTHER" id="PTHR40707">
    <property type="entry name" value="POSSIBLE NUCLEASE OF RNASE H FOLD, RUVC/YQGF FAMILY"/>
    <property type="match status" value="1"/>
</dbReference>
<sequence>MGKILGIDIEPKNSPLSLSQTKYSIVVIDDKGNIVEKMDNCPLSRIIRLAWEQEISVIATDNIYELGSNDREIIKAISLLPDNVEVVQVTYVDGEFKDIRDVAKNYGIDIQGKPNSTKTAYLAAILALKGAGTKIKLIENKTKIVISRGRHLGPGGMSSNRYKRHIRGLLLRVFKQVKESLDKNNIDYDVIVKRTKSGIENATFIVYAPRESLFGIVKKMKGHDLNLEIRPVYKTKIEFGDKKTSNLKPLIVGIDPGLEVGISAIDLYGNPVLLTSRRSIDREDIITLLREKGSPVLLATDVNPLPDAVKKLSAALKAKVYIPEKSLSVDEKQQLLNEYCDRFSLNISDPHIRDSLGAALKAYKDLEKKLRQSDSVIRRFEIDINEDKVFKCIMDGNTIAECIEREIENKLESKTETKLSYVRNQNAVDDNVYKHYEYENSLLKHEINRLRSLTRQLFKEKAELEKRIEEIKLDYRSEVQRDRKIYELNNILEQKSKIIEKLQNENSKLNIKNEKLNMLIYDILRDKVKIINNNSPLITVKNGKLFVFDEEINDDIVLYIDSDFAIVDPSLLNDIYILNKEKEIERTINIDGIKKIIENYRNIRSKEHNFSV</sequence>
<dbReference type="RefSeq" id="WP_110270231.1">
    <property type="nucleotide sequence ID" value="NZ_CP029289.2"/>
</dbReference>
<reference evidence="2 3" key="1">
    <citation type="submission" date="2018-05" db="EMBL/GenBank/DDBJ databases">
        <title>Complete Genome Sequences of Extremely Thermoacidophilic, Metal-Mobilizing Type-Strain Members of the Archaeal Family Sulfolobaceae: Acidianus brierleyi DSM-1651T, Acidianus sulfidivorans DSM-18786T, Metallosphaera hakonensis DSM-7519T, and Metallosphaera prunae DSM-10039T.</title>
        <authorList>
            <person name="Counts J.A."/>
            <person name="Kelly R.M."/>
        </authorList>
    </citation>
    <scope>NUCLEOTIDE SEQUENCE [LARGE SCALE GENOMIC DNA]</scope>
    <source>
        <strain evidence="2 3">DSM 1651</strain>
    </source>
</reference>
<dbReference type="KEGG" id="abri:DFR85_06805"/>
<feature type="coiled-coil region" evidence="1">
    <location>
        <begin position="447"/>
        <end position="519"/>
    </location>
</feature>
<organism evidence="2 3">
    <name type="scientific">Acidianus brierleyi</name>
    <dbReference type="NCBI Taxonomy" id="41673"/>
    <lineage>
        <taxon>Archaea</taxon>
        <taxon>Thermoproteota</taxon>
        <taxon>Thermoprotei</taxon>
        <taxon>Sulfolobales</taxon>
        <taxon>Sulfolobaceae</taxon>
        <taxon>Acidianus</taxon>
    </lineage>
</organism>
<gene>
    <name evidence="2" type="ORF">DFR85_06805</name>
</gene>
<evidence type="ECO:0000313" key="2">
    <source>
        <dbReference type="EMBL" id="AWR94350.1"/>
    </source>
</evidence>
<dbReference type="Pfam" id="PF04312">
    <property type="entry name" value="DUF460"/>
    <property type="match status" value="1"/>
</dbReference>
<keyword evidence="3" id="KW-1185">Reference proteome</keyword>
<dbReference type="InterPro" id="IPR007408">
    <property type="entry name" value="DUF460"/>
</dbReference>
<accession>A0A2U9IED4</accession>
<dbReference type="GeneID" id="36831851"/>
<evidence type="ECO:0000313" key="3">
    <source>
        <dbReference type="Proteomes" id="UP000248044"/>
    </source>
</evidence>
<dbReference type="AlphaFoldDB" id="A0A2U9IED4"/>
<keyword evidence="1" id="KW-0175">Coiled coil</keyword>
<dbReference type="OrthoDB" id="15228at2157"/>
<proteinExistence type="predicted"/>
<dbReference type="Proteomes" id="UP000248044">
    <property type="component" value="Chromosome"/>
</dbReference>
<protein>
    <submittedName>
        <fullName evidence="2">DUF460 domain-containing protein</fullName>
    </submittedName>
</protein>